<organism evidence="2 3">
    <name type="scientific">Gloeobacter morelensis MG652769</name>
    <dbReference type="NCBI Taxonomy" id="2781736"/>
    <lineage>
        <taxon>Bacteria</taxon>
        <taxon>Bacillati</taxon>
        <taxon>Cyanobacteriota</taxon>
        <taxon>Cyanophyceae</taxon>
        <taxon>Gloeobacterales</taxon>
        <taxon>Gloeobacteraceae</taxon>
        <taxon>Gloeobacter</taxon>
        <taxon>Gloeobacter morelensis</taxon>
    </lineage>
</organism>
<name>A0ABY3PKG1_9CYAN</name>
<keyword evidence="1" id="KW-1133">Transmembrane helix</keyword>
<feature type="transmembrane region" description="Helical" evidence="1">
    <location>
        <begin position="49"/>
        <end position="75"/>
    </location>
</feature>
<evidence type="ECO:0000313" key="2">
    <source>
        <dbReference type="EMBL" id="UFP94121.1"/>
    </source>
</evidence>
<sequence length="102" mass="11246">MNGLDKFTKKYRLVCTLTFGDIYGQVVVWLIGIFVILALSLSLMGSSPVLALGAIGLIIVVSLPFLLFAFVTTLFSHIEVYQTNYFDDSALKAKAYSRTDSN</sequence>
<gene>
    <name evidence="2" type="ORF">ISF26_20530</name>
</gene>
<dbReference type="EMBL" id="CP063845">
    <property type="protein sequence ID" value="UFP94121.1"/>
    <property type="molecule type" value="Genomic_DNA"/>
</dbReference>
<dbReference type="Proteomes" id="UP001054846">
    <property type="component" value="Chromosome"/>
</dbReference>
<reference evidence="2 3" key="1">
    <citation type="journal article" date="2021" name="Genome Biol. Evol.">
        <title>Complete Genome Sequencing of a Novel Gloeobacter Species from a Waterfall Cave in Mexico.</title>
        <authorList>
            <person name="Saw J.H."/>
            <person name="Cardona T."/>
            <person name="Montejano G."/>
        </authorList>
    </citation>
    <scope>NUCLEOTIDE SEQUENCE [LARGE SCALE GENOMIC DNA]</scope>
    <source>
        <strain evidence="2">MG652769</strain>
    </source>
</reference>
<keyword evidence="3" id="KW-1185">Reference proteome</keyword>
<dbReference type="RefSeq" id="WP_230841178.1">
    <property type="nucleotide sequence ID" value="NZ_CP063845.1"/>
</dbReference>
<proteinExistence type="predicted"/>
<protein>
    <submittedName>
        <fullName evidence="2">Uncharacterized protein</fullName>
    </submittedName>
</protein>
<accession>A0ABY3PKG1</accession>
<keyword evidence="1" id="KW-0812">Transmembrane</keyword>
<evidence type="ECO:0000313" key="3">
    <source>
        <dbReference type="Proteomes" id="UP001054846"/>
    </source>
</evidence>
<feature type="transmembrane region" description="Helical" evidence="1">
    <location>
        <begin position="21"/>
        <end position="43"/>
    </location>
</feature>
<evidence type="ECO:0000256" key="1">
    <source>
        <dbReference type="SAM" id="Phobius"/>
    </source>
</evidence>
<keyword evidence="1" id="KW-0472">Membrane</keyword>